<keyword evidence="8" id="KW-0732">Signal</keyword>
<comment type="similarity">
    <text evidence="2">Belongs to the outer membrane factor (OMF) (TC 1.B.17) family.</text>
</comment>
<accession>A0A8J2XRG8</accession>
<feature type="signal peptide" evidence="8">
    <location>
        <begin position="1"/>
        <end position="21"/>
    </location>
</feature>
<keyword evidence="7" id="KW-0998">Cell outer membrane</keyword>
<dbReference type="InterPro" id="IPR003423">
    <property type="entry name" value="OMP_efflux"/>
</dbReference>
<evidence type="ECO:0000313" key="9">
    <source>
        <dbReference type="EMBL" id="GGB01287.1"/>
    </source>
</evidence>
<protein>
    <recommendedName>
        <fullName evidence="11">TolC family protein</fullName>
    </recommendedName>
</protein>
<evidence type="ECO:0000256" key="7">
    <source>
        <dbReference type="ARBA" id="ARBA00023237"/>
    </source>
</evidence>
<keyword evidence="6" id="KW-0472">Membrane</keyword>
<dbReference type="Proteomes" id="UP000607559">
    <property type="component" value="Unassembled WGS sequence"/>
</dbReference>
<gene>
    <name evidence="9" type="ORF">GCM10011511_25760</name>
</gene>
<evidence type="ECO:0000256" key="8">
    <source>
        <dbReference type="SAM" id="SignalP"/>
    </source>
</evidence>
<name>A0A8J2XRG8_9BACT</name>
<evidence type="ECO:0000256" key="5">
    <source>
        <dbReference type="ARBA" id="ARBA00022692"/>
    </source>
</evidence>
<proteinExistence type="inferred from homology"/>
<dbReference type="PANTHER" id="PTHR30026:SF20">
    <property type="entry name" value="OUTER MEMBRANE PROTEIN TOLC"/>
    <property type="match status" value="1"/>
</dbReference>
<dbReference type="GO" id="GO:0015562">
    <property type="term" value="F:efflux transmembrane transporter activity"/>
    <property type="evidence" value="ECO:0007669"/>
    <property type="project" value="InterPro"/>
</dbReference>
<dbReference type="RefSeq" id="WP_188932141.1">
    <property type="nucleotide sequence ID" value="NZ_BMJC01000002.1"/>
</dbReference>
<dbReference type="PANTHER" id="PTHR30026">
    <property type="entry name" value="OUTER MEMBRANE PROTEIN TOLC"/>
    <property type="match status" value="1"/>
</dbReference>
<evidence type="ECO:0000256" key="3">
    <source>
        <dbReference type="ARBA" id="ARBA00022448"/>
    </source>
</evidence>
<dbReference type="Pfam" id="PF02321">
    <property type="entry name" value="OEP"/>
    <property type="match status" value="1"/>
</dbReference>
<keyword evidence="3" id="KW-0813">Transport</keyword>
<dbReference type="Gene3D" id="1.20.1600.10">
    <property type="entry name" value="Outer membrane efflux proteins (OEP)"/>
    <property type="match status" value="1"/>
</dbReference>
<feature type="chain" id="PRO_5035318866" description="TolC family protein" evidence="8">
    <location>
        <begin position="22"/>
        <end position="464"/>
    </location>
</feature>
<comment type="subcellular location">
    <subcellularLocation>
        <location evidence="1">Cell outer membrane</location>
    </subcellularLocation>
</comment>
<dbReference type="GO" id="GO:0015288">
    <property type="term" value="F:porin activity"/>
    <property type="evidence" value="ECO:0007669"/>
    <property type="project" value="TreeGrafter"/>
</dbReference>
<dbReference type="SUPFAM" id="SSF56954">
    <property type="entry name" value="Outer membrane efflux proteins (OEP)"/>
    <property type="match status" value="1"/>
</dbReference>
<dbReference type="InterPro" id="IPR051906">
    <property type="entry name" value="TolC-like"/>
</dbReference>
<keyword evidence="4" id="KW-1134">Transmembrane beta strand</keyword>
<keyword evidence="10" id="KW-1185">Reference proteome</keyword>
<evidence type="ECO:0000256" key="4">
    <source>
        <dbReference type="ARBA" id="ARBA00022452"/>
    </source>
</evidence>
<keyword evidence="5" id="KW-0812">Transmembrane</keyword>
<dbReference type="EMBL" id="BMJC01000002">
    <property type="protein sequence ID" value="GGB01287.1"/>
    <property type="molecule type" value="Genomic_DNA"/>
</dbReference>
<dbReference type="GO" id="GO:0009279">
    <property type="term" value="C:cell outer membrane"/>
    <property type="evidence" value="ECO:0007669"/>
    <property type="project" value="UniProtKB-SubCell"/>
</dbReference>
<sequence length="464" mass="50617">MRPIFLLPICLLLTQSILAQPADSVLTLQEAIRIATVNYPQIKAAQHIANASALELKAAKQDGLPDFVVGVETAYGTLDGGNGLSNGVPGLITLTGGPATATQNWQTAFGALYLTNIDWNLYSFGLQRAHVAVARGQFEQDLQALARQVFQQQVRVAGAYLSLLAAIHVRMAMESNLSRTLQLRAVIVARTAGGLNPGVDSSIANAEVSNARLSLIDAQNFEQVQANQLSTQMGIRPRTFLVDTAASQTLPKDLITTPAPDVTANPNLRFLASEITTSNLFSSYIKKAGLPRLNLFAAGQDRGSGFGNTYATNPTDYSTSFVNGIEPYRANYLVGIGITWDFTDRFRTHSRAAAQQQRSAAFTNEYELEQNNLINQLTLSDQQIRNTLAKYRETPIQLQSAAQAYLQKEALYQNGLTNIVDVSQTLYLLNRAEIDRDIACNAVWQALLFKAGTIGDLTPFLQQF</sequence>
<evidence type="ECO:0000256" key="6">
    <source>
        <dbReference type="ARBA" id="ARBA00023136"/>
    </source>
</evidence>
<organism evidence="9 10">
    <name type="scientific">Puia dinghuensis</name>
    <dbReference type="NCBI Taxonomy" id="1792502"/>
    <lineage>
        <taxon>Bacteria</taxon>
        <taxon>Pseudomonadati</taxon>
        <taxon>Bacteroidota</taxon>
        <taxon>Chitinophagia</taxon>
        <taxon>Chitinophagales</taxon>
        <taxon>Chitinophagaceae</taxon>
        <taxon>Puia</taxon>
    </lineage>
</organism>
<comment type="caution">
    <text evidence="9">The sequence shown here is derived from an EMBL/GenBank/DDBJ whole genome shotgun (WGS) entry which is preliminary data.</text>
</comment>
<evidence type="ECO:0000256" key="1">
    <source>
        <dbReference type="ARBA" id="ARBA00004442"/>
    </source>
</evidence>
<reference evidence="9" key="1">
    <citation type="journal article" date="2014" name="Int. J. Syst. Evol. Microbiol.">
        <title>Complete genome sequence of Corynebacterium casei LMG S-19264T (=DSM 44701T), isolated from a smear-ripened cheese.</title>
        <authorList>
            <consortium name="US DOE Joint Genome Institute (JGI-PGF)"/>
            <person name="Walter F."/>
            <person name="Albersmeier A."/>
            <person name="Kalinowski J."/>
            <person name="Ruckert C."/>
        </authorList>
    </citation>
    <scope>NUCLEOTIDE SEQUENCE</scope>
    <source>
        <strain evidence="9">CGMCC 1.15448</strain>
    </source>
</reference>
<evidence type="ECO:0000313" key="10">
    <source>
        <dbReference type="Proteomes" id="UP000607559"/>
    </source>
</evidence>
<reference evidence="9" key="2">
    <citation type="submission" date="2020-09" db="EMBL/GenBank/DDBJ databases">
        <authorList>
            <person name="Sun Q."/>
            <person name="Zhou Y."/>
        </authorList>
    </citation>
    <scope>NUCLEOTIDE SEQUENCE</scope>
    <source>
        <strain evidence="9">CGMCC 1.15448</strain>
    </source>
</reference>
<evidence type="ECO:0000256" key="2">
    <source>
        <dbReference type="ARBA" id="ARBA00007613"/>
    </source>
</evidence>
<dbReference type="AlphaFoldDB" id="A0A8J2XRG8"/>
<evidence type="ECO:0008006" key="11">
    <source>
        <dbReference type="Google" id="ProtNLM"/>
    </source>
</evidence>
<dbReference type="GO" id="GO:1990281">
    <property type="term" value="C:efflux pump complex"/>
    <property type="evidence" value="ECO:0007669"/>
    <property type="project" value="TreeGrafter"/>
</dbReference>